<feature type="domain" description="Peptidase M15C" evidence="1">
    <location>
        <begin position="56"/>
        <end position="121"/>
    </location>
</feature>
<dbReference type="EMBL" id="CP082275">
    <property type="protein sequence ID" value="USH01099.1"/>
    <property type="molecule type" value="Genomic_DNA"/>
</dbReference>
<evidence type="ECO:0000259" key="1">
    <source>
        <dbReference type="Pfam" id="PF13539"/>
    </source>
</evidence>
<protein>
    <submittedName>
        <fullName evidence="2">M15 family metallopeptidase</fullName>
    </submittedName>
</protein>
<dbReference type="Gene3D" id="3.30.1380.10">
    <property type="match status" value="1"/>
</dbReference>
<reference evidence="2" key="1">
    <citation type="submission" date="2021-08" db="EMBL/GenBank/DDBJ databases">
        <authorList>
            <person name="Sakaguchi M."/>
            <person name="Kikuchi T."/>
            <person name="Urbanczyk H."/>
        </authorList>
    </citation>
    <scope>NUCLEOTIDE SEQUENCE</scope>
    <source>
        <strain evidence="2">020920N</strain>
    </source>
</reference>
<evidence type="ECO:0000313" key="2">
    <source>
        <dbReference type="EMBL" id="USH01099.1"/>
    </source>
</evidence>
<dbReference type="CDD" id="cd14845">
    <property type="entry name" value="L-Ala-D-Glu_peptidase_like"/>
    <property type="match status" value="1"/>
</dbReference>
<dbReference type="SUPFAM" id="SSF55166">
    <property type="entry name" value="Hedgehog/DD-peptidase"/>
    <property type="match status" value="1"/>
</dbReference>
<evidence type="ECO:0000313" key="3">
    <source>
        <dbReference type="Proteomes" id="UP001056255"/>
    </source>
</evidence>
<gene>
    <name evidence="2" type="ORF">K6Q96_09105</name>
</gene>
<keyword evidence="3" id="KW-1185">Reference proteome</keyword>
<dbReference type="InterPro" id="IPR039561">
    <property type="entry name" value="Peptidase_M15C"/>
</dbReference>
<name>A0ABY4WRA3_9GAMM</name>
<organism evidence="2 3">
    <name type="scientific">Grimontia kaedaensis</name>
    <dbReference type="NCBI Taxonomy" id="2872157"/>
    <lineage>
        <taxon>Bacteria</taxon>
        <taxon>Pseudomonadati</taxon>
        <taxon>Pseudomonadota</taxon>
        <taxon>Gammaproteobacteria</taxon>
        <taxon>Vibrionales</taxon>
        <taxon>Vibrionaceae</taxon>
        <taxon>Grimontia</taxon>
    </lineage>
</organism>
<proteinExistence type="predicted"/>
<dbReference type="Proteomes" id="UP001056255">
    <property type="component" value="Chromosome I"/>
</dbReference>
<accession>A0ABY4WRA3</accession>
<dbReference type="InterPro" id="IPR009045">
    <property type="entry name" value="Zn_M74/Hedgehog-like"/>
</dbReference>
<dbReference type="Pfam" id="PF13539">
    <property type="entry name" value="Peptidase_M15_4"/>
    <property type="match status" value="1"/>
</dbReference>
<dbReference type="RefSeq" id="WP_251875148.1">
    <property type="nucleotide sequence ID" value="NZ_CP082275.1"/>
</dbReference>
<sequence>MSFRLGSRSRHRLEGLHPHLVQIVKHAITLSDIDFTVLEGLRSTRRQRQLVQQGASQTLRSRHLTGHAVDLGAWVGDELRWDWPLYHRIADAMKTAANELGIPLEWGGDWVRFPDGPHFQLPWHAYPLEVH</sequence>